<dbReference type="UniPathway" id="UPA00253">
    <property type="reaction ID" value="UER00332"/>
</dbReference>
<organism evidence="13 14">
    <name type="scientific">Tatumella morbirosei</name>
    <dbReference type="NCBI Taxonomy" id="642227"/>
    <lineage>
        <taxon>Bacteria</taxon>
        <taxon>Pseudomonadati</taxon>
        <taxon>Pseudomonadota</taxon>
        <taxon>Gammaproteobacteria</taxon>
        <taxon>Enterobacterales</taxon>
        <taxon>Erwiniaceae</taxon>
        <taxon>Tatumella</taxon>
    </lineage>
</organism>
<keyword evidence="14" id="KW-1185">Reference proteome</keyword>
<dbReference type="STRING" id="642227.HA49_09010"/>
<comment type="catalytic activity">
    <reaction evidence="10 11">
        <text>nicotinate beta-D-ribonucleotide + ATP + H(+) = deamido-NAD(+) + diphosphate</text>
        <dbReference type="Rhea" id="RHEA:22860"/>
        <dbReference type="ChEBI" id="CHEBI:15378"/>
        <dbReference type="ChEBI" id="CHEBI:30616"/>
        <dbReference type="ChEBI" id="CHEBI:33019"/>
        <dbReference type="ChEBI" id="CHEBI:57502"/>
        <dbReference type="ChEBI" id="CHEBI:58437"/>
        <dbReference type="EC" id="2.7.7.18"/>
    </reaction>
</comment>
<dbReference type="GO" id="GO:0005524">
    <property type="term" value="F:ATP binding"/>
    <property type="evidence" value="ECO:0007669"/>
    <property type="project" value="UniProtKB-KW"/>
</dbReference>
<comment type="similarity">
    <text evidence="3 11">Belongs to the NadD family.</text>
</comment>
<evidence type="ECO:0000256" key="1">
    <source>
        <dbReference type="ARBA" id="ARBA00002324"/>
    </source>
</evidence>
<keyword evidence="6 11" id="KW-0548">Nucleotidyltransferase</keyword>
<evidence type="ECO:0000256" key="7">
    <source>
        <dbReference type="ARBA" id="ARBA00022741"/>
    </source>
</evidence>
<proteinExistence type="inferred from homology"/>
<evidence type="ECO:0000256" key="4">
    <source>
        <dbReference type="ARBA" id="ARBA00022642"/>
    </source>
</evidence>
<accession>A0A095ULL8</accession>
<evidence type="ECO:0000259" key="12">
    <source>
        <dbReference type="Pfam" id="PF01467"/>
    </source>
</evidence>
<dbReference type="EC" id="2.7.7.18" evidence="11"/>
<evidence type="ECO:0000313" key="14">
    <source>
        <dbReference type="Proteomes" id="UP000029577"/>
    </source>
</evidence>
<dbReference type="SUPFAM" id="SSF52374">
    <property type="entry name" value="Nucleotidylyl transferase"/>
    <property type="match status" value="1"/>
</dbReference>
<dbReference type="FunFam" id="3.40.50.620:FF:000039">
    <property type="entry name" value="Probable nicotinate-nucleotide adenylyltransferase"/>
    <property type="match status" value="1"/>
</dbReference>
<dbReference type="GO" id="GO:0004515">
    <property type="term" value="F:nicotinate-nucleotide adenylyltransferase activity"/>
    <property type="evidence" value="ECO:0007669"/>
    <property type="project" value="UniProtKB-UniRule"/>
</dbReference>
<dbReference type="OrthoDB" id="5295945at2"/>
<dbReference type="Proteomes" id="UP000029577">
    <property type="component" value="Unassembled WGS sequence"/>
</dbReference>
<keyword evidence="5 11" id="KW-0808">Transferase</keyword>
<gene>
    <name evidence="11" type="primary">nadD</name>
    <name evidence="13" type="ORF">HA49_09010</name>
</gene>
<dbReference type="NCBIfam" id="TIGR00125">
    <property type="entry name" value="cyt_tran_rel"/>
    <property type="match status" value="1"/>
</dbReference>
<dbReference type="InterPro" id="IPR005248">
    <property type="entry name" value="NadD/NMNAT"/>
</dbReference>
<evidence type="ECO:0000256" key="3">
    <source>
        <dbReference type="ARBA" id="ARBA00009014"/>
    </source>
</evidence>
<dbReference type="InterPro" id="IPR004821">
    <property type="entry name" value="Cyt_trans-like"/>
</dbReference>
<dbReference type="Pfam" id="PF01467">
    <property type="entry name" value="CTP_transf_like"/>
    <property type="match status" value="1"/>
</dbReference>
<evidence type="ECO:0000256" key="9">
    <source>
        <dbReference type="ARBA" id="ARBA00023027"/>
    </source>
</evidence>
<evidence type="ECO:0000256" key="11">
    <source>
        <dbReference type="HAMAP-Rule" id="MF_00244"/>
    </source>
</evidence>
<dbReference type="EMBL" id="JPKR02000004">
    <property type="protein sequence ID" value="KGD75348.1"/>
    <property type="molecule type" value="Genomic_DNA"/>
</dbReference>
<evidence type="ECO:0000256" key="8">
    <source>
        <dbReference type="ARBA" id="ARBA00022840"/>
    </source>
</evidence>
<dbReference type="Gene3D" id="3.40.50.620">
    <property type="entry name" value="HUPs"/>
    <property type="match status" value="1"/>
</dbReference>
<reference evidence="13" key="1">
    <citation type="submission" date="2014-12" db="EMBL/GenBank/DDBJ databases">
        <title>The draft genome of the Tatumella morbirosei type strain, LMG23360T isolated from pineapple rot.</title>
        <authorList>
            <person name="Smits T.H."/>
            <person name="Palmer M."/>
            <person name="Venter S.N."/>
            <person name="Duffy B."/>
            <person name="Steenkamp E.T."/>
            <person name="Chan W.Y."/>
            <person name="Coutinho T.A."/>
            <person name="Coetzee M.P."/>
            <person name="De Maayer P."/>
        </authorList>
    </citation>
    <scope>NUCLEOTIDE SEQUENCE [LARGE SCALE GENOMIC DNA]</scope>
    <source>
        <strain evidence="13">LMG 23360</strain>
    </source>
</reference>
<dbReference type="HAMAP" id="MF_00244">
    <property type="entry name" value="NaMN_adenylyltr"/>
    <property type="match status" value="1"/>
</dbReference>
<evidence type="ECO:0000256" key="2">
    <source>
        <dbReference type="ARBA" id="ARBA00005019"/>
    </source>
</evidence>
<keyword evidence="7 11" id="KW-0547">Nucleotide-binding</keyword>
<dbReference type="PANTHER" id="PTHR39321">
    <property type="entry name" value="NICOTINATE-NUCLEOTIDE ADENYLYLTRANSFERASE-RELATED"/>
    <property type="match status" value="1"/>
</dbReference>
<dbReference type="NCBIfam" id="TIGR00482">
    <property type="entry name" value="nicotinate (nicotinamide) nucleotide adenylyltransferase"/>
    <property type="match status" value="1"/>
</dbReference>
<keyword evidence="9 11" id="KW-0520">NAD</keyword>
<protein>
    <recommendedName>
        <fullName evidence="11">Probable nicotinate-nucleotide adenylyltransferase</fullName>
        <ecNumber evidence="11">2.7.7.18</ecNumber>
    </recommendedName>
    <alternativeName>
        <fullName evidence="11">Deamido-NAD(+) diphosphorylase</fullName>
    </alternativeName>
    <alternativeName>
        <fullName evidence="11">Deamido-NAD(+) pyrophosphorylase</fullName>
    </alternativeName>
    <alternativeName>
        <fullName evidence="11">Nicotinate mononucleotide adenylyltransferase</fullName>
        <shortName evidence="11">NaMN adenylyltransferase</shortName>
    </alternativeName>
</protein>
<comment type="pathway">
    <text evidence="2 11">Cofactor biosynthesis; NAD(+) biosynthesis; deamido-NAD(+) from nicotinate D-ribonucleotide: step 1/1.</text>
</comment>
<evidence type="ECO:0000256" key="6">
    <source>
        <dbReference type="ARBA" id="ARBA00022695"/>
    </source>
</evidence>
<dbReference type="InterPro" id="IPR014729">
    <property type="entry name" value="Rossmann-like_a/b/a_fold"/>
</dbReference>
<comment type="function">
    <text evidence="1 11">Catalyzes the reversible adenylation of nicotinate mononucleotide (NaMN) to nicotinic acid adenine dinucleotide (NaAD).</text>
</comment>
<comment type="caution">
    <text evidence="13">The sequence shown here is derived from an EMBL/GenBank/DDBJ whole genome shotgun (WGS) entry which is preliminary data.</text>
</comment>
<evidence type="ECO:0000256" key="10">
    <source>
        <dbReference type="ARBA" id="ARBA00048721"/>
    </source>
</evidence>
<dbReference type="AlphaFoldDB" id="A0A095ULL8"/>
<evidence type="ECO:0000256" key="5">
    <source>
        <dbReference type="ARBA" id="ARBA00022679"/>
    </source>
</evidence>
<dbReference type="GO" id="GO:0009435">
    <property type="term" value="P:NAD+ biosynthetic process"/>
    <property type="evidence" value="ECO:0007669"/>
    <property type="project" value="UniProtKB-UniRule"/>
</dbReference>
<dbReference type="RefSeq" id="WP_038019083.1">
    <property type="nucleotide sequence ID" value="NZ_JPKR02000004.1"/>
</dbReference>
<feature type="domain" description="Cytidyltransferase-like" evidence="12">
    <location>
        <begin position="7"/>
        <end position="187"/>
    </location>
</feature>
<dbReference type="PANTHER" id="PTHR39321:SF3">
    <property type="entry name" value="PHOSPHOPANTETHEINE ADENYLYLTRANSFERASE"/>
    <property type="match status" value="1"/>
</dbReference>
<dbReference type="CDD" id="cd02165">
    <property type="entry name" value="NMNAT"/>
    <property type="match status" value="1"/>
</dbReference>
<dbReference type="NCBIfam" id="NF000839">
    <property type="entry name" value="PRK00071.1-1"/>
    <property type="match status" value="1"/>
</dbReference>
<dbReference type="eggNOG" id="COG1057">
    <property type="taxonomic scope" value="Bacteria"/>
</dbReference>
<name>A0A095ULL8_9GAMM</name>
<evidence type="ECO:0000313" key="13">
    <source>
        <dbReference type="EMBL" id="KGD75348.1"/>
    </source>
</evidence>
<sequence length="214" mass="24220">MSELHALFGGTFDPVHYGHLHAVEALAADTGLHKVTLLPNNLPPHRPQPDASAEQRLAMLRCAIADLPLFEIDDRELRRDEPSRTVTTLEMLRAERGATQPLAFIIGQDSLLTLNTWHRWQELTSLCHLLVCRRPGYQHPPESAELQHWINQHLTHDVQQLHQQPSGLILLADTPLYSISATEIRQRRHAGLSCADLLPQPVINYIEQAGLYRD</sequence>
<keyword evidence="4 11" id="KW-0662">Pyridine nucleotide biosynthesis</keyword>
<keyword evidence="8 11" id="KW-0067">ATP-binding</keyword>